<dbReference type="PANTHER" id="PTHR30341:SF0">
    <property type="entry name" value="NA(+)_H(+) ANTIPORTER NHAA"/>
    <property type="match status" value="1"/>
</dbReference>
<evidence type="ECO:0000313" key="13">
    <source>
        <dbReference type="Proteomes" id="UP000281708"/>
    </source>
</evidence>
<evidence type="ECO:0000256" key="3">
    <source>
        <dbReference type="ARBA" id="ARBA00022449"/>
    </source>
</evidence>
<dbReference type="GO" id="GO:0015385">
    <property type="term" value="F:sodium:proton antiporter activity"/>
    <property type="evidence" value="ECO:0007669"/>
    <property type="project" value="UniProtKB-UniRule"/>
</dbReference>
<evidence type="ECO:0000256" key="10">
    <source>
        <dbReference type="ARBA" id="ARBA00023201"/>
    </source>
</evidence>
<comment type="function">
    <text evidence="11">Na(+)/H(+) antiporter that extrudes sodium in exchange for external protons.</text>
</comment>
<evidence type="ECO:0000256" key="11">
    <source>
        <dbReference type="HAMAP-Rule" id="MF_01844"/>
    </source>
</evidence>
<feature type="transmembrane region" description="Helical" evidence="11">
    <location>
        <begin position="223"/>
        <end position="242"/>
    </location>
</feature>
<keyword evidence="2 11" id="KW-0813">Transport</keyword>
<feature type="transmembrane region" description="Helical" evidence="11">
    <location>
        <begin position="106"/>
        <end position="125"/>
    </location>
</feature>
<reference evidence="12 13" key="1">
    <citation type="submission" date="2018-10" db="EMBL/GenBank/DDBJ databases">
        <title>Marmoricola sp. 4Q3S-7 whole genome shotgun sequence.</title>
        <authorList>
            <person name="Li F."/>
        </authorList>
    </citation>
    <scope>NUCLEOTIDE SEQUENCE [LARGE SCALE GENOMIC DNA]</scope>
    <source>
        <strain evidence="12 13">4Q3S-7</strain>
    </source>
</reference>
<keyword evidence="4 11" id="KW-1003">Cell membrane</keyword>
<keyword evidence="5 11" id="KW-0812">Transmembrane</keyword>
<feature type="transmembrane region" description="Helical" evidence="11">
    <location>
        <begin position="30"/>
        <end position="48"/>
    </location>
</feature>
<dbReference type="HAMAP" id="MF_01844">
    <property type="entry name" value="NhaA"/>
    <property type="match status" value="1"/>
</dbReference>
<dbReference type="PANTHER" id="PTHR30341">
    <property type="entry name" value="SODIUM ION/PROTON ANTIPORTER NHAA-RELATED"/>
    <property type="match status" value="1"/>
</dbReference>
<proteinExistence type="inferred from homology"/>
<dbReference type="GO" id="GO:0005886">
    <property type="term" value="C:plasma membrane"/>
    <property type="evidence" value="ECO:0007669"/>
    <property type="project" value="UniProtKB-SubCell"/>
</dbReference>
<name>A0A3L8NZ23_9ACTN</name>
<dbReference type="RefSeq" id="WP_121807953.1">
    <property type="nucleotide sequence ID" value="NZ_RDBE01000010.1"/>
</dbReference>
<dbReference type="GO" id="GO:0006885">
    <property type="term" value="P:regulation of pH"/>
    <property type="evidence" value="ECO:0007669"/>
    <property type="project" value="UniProtKB-UniRule"/>
</dbReference>
<sequence>MPTPTDRRPLRLPRRDDAAFVAEVLRRETVGGVLALLAAGCALVWANTAGDSYEALRRLQLGPLDLEHWAAEGALAVFFLVAGLELKRELVVGSLRRPADAAVPVAAAVGGVLVPAVVFVVVNLGSPDLRGWAIPSATDIAFALAVLAVVGSGLPQQLRAFLLTLAVVDDLVVVAIIAVFYSSSLHVGWLIVAVAALATYGLLQRWRLTSPWLLTPLVVLAWWATYAGGVHATVAGVVVGLLTRVATEQEDKLSPAERLEQALSPVSACVAVPLFALTSTGVPLGGLSLVSPVALGVVAGLVVGKPVGVLGGAWLAGRIGGRGPGLAWRDLVGLALLCGIGFTVALLVCDLSYDDARAAQAKSAVLVGSLLAALLGAVALRRRSRLRLG</sequence>
<evidence type="ECO:0000256" key="1">
    <source>
        <dbReference type="ARBA" id="ARBA00004429"/>
    </source>
</evidence>
<keyword evidence="8 11" id="KW-0406">Ion transport</keyword>
<evidence type="ECO:0000256" key="8">
    <source>
        <dbReference type="ARBA" id="ARBA00023065"/>
    </source>
</evidence>
<evidence type="ECO:0000256" key="7">
    <source>
        <dbReference type="ARBA" id="ARBA00023053"/>
    </source>
</evidence>
<keyword evidence="10 11" id="KW-0739">Sodium transport</keyword>
<keyword evidence="13" id="KW-1185">Reference proteome</keyword>
<keyword evidence="6 11" id="KW-1133">Transmembrane helix</keyword>
<dbReference type="InterPro" id="IPR023171">
    <property type="entry name" value="Na/H_antiporter_dom_sf"/>
</dbReference>
<feature type="transmembrane region" description="Helical" evidence="11">
    <location>
        <begin position="132"/>
        <end position="154"/>
    </location>
</feature>
<evidence type="ECO:0000256" key="9">
    <source>
        <dbReference type="ARBA" id="ARBA00023136"/>
    </source>
</evidence>
<comment type="catalytic activity">
    <reaction evidence="11">
        <text>Na(+)(in) + 2 H(+)(out) = Na(+)(out) + 2 H(+)(in)</text>
        <dbReference type="Rhea" id="RHEA:29251"/>
        <dbReference type="ChEBI" id="CHEBI:15378"/>
        <dbReference type="ChEBI" id="CHEBI:29101"/>
    </reaction>
</comment>
<evidence type="ECO:0000256" key="5">
    <source>
        <dbReference type="ARBA" id="ARBA00022692"/>
    </source>
</evidence>
<comment type="subcellular location">
    <subcellularLocation>
        <location evidence="1">Cell inner membrane</location>
        <topology evidence="1">Multi-pass membrane protein</topology>
    </subcellularLocation>
    <subcellularLocation>
        <location evidence="11">Cell membrane</location>
        <topology evidence="11">Multi-pass membrane protein</topology>
    </subcellularLocation>
</comment>
<organism evidence="12 13">
    <name type="scientific">Nocardioides mangrovicus</name>
    <dbReference type="NCBI Taxonomy" id="2478913"/>
    <lineage>
        <taxon>Bacteria</taxon>
        <taxon>Bacillati</taxon>
        <taxon>Actinomycetota</taxon>
        <taxon>Actinomycetes</taxon>
        <taxon>Propionibacteriales</taxon>
        <taxon>Nocardioidaceae</taxon>
        <taxon>Nocardioides</taxon>
    </lineage>
</organism>
<dbReference type="EMBL" id="RDBE01000010">
    <property type="protein sequence ID" value="RLV48456.1"/>
    <property type="molecule type" value="Genomic_DNA"/>
</dbReference>
<feature type="transmembrane region" description="Helical" evidence="11">
    <location>
        <begin position="262"/>
        <end position="282"/>
    </location>
</feature>
<comment type="caution">
    <text evidence="12">The sequence shown here is derived from an EMBL/GenBank/DDBJ whole genome shotgun (WGS) entry which is preliminary data.</text>
</comment>
<comment type="similarity">
    <text evidence="11">Belongs to the NhaA Na(+)/H(+) (TC 2.A.33) antiporter family.</text>
</comment>
<evidence type="ECO:0000256" key="2">
    <source>
        <dbReference type="ARBA" id="ARBA00022448"/>
    </source>
</evidence>
<keyword evidence="9 11" id="KW-0472">Membrane</keyword>
<dbReference type="Proteomes" id="UP000281708">
    <property type="component" value="Unassembled WGS sequence"/>
</dbReference>
<feature type="transmembrane region" description="Helical" evidence="11">
    <location>
        <begin position="187"/>
        <end position="203"/>
    </location>
</feature>
<protein>
    <recommendedName>
        <fullName evidence="11">Na(+)/H(+) antiporter NhaA</fullName>
    </recommendedName>
    <alternativeName>
        <fullName evidence="11">Sodium/proton antiporter NhaA</fullName>
    </alternativeName>
</protein>
<dbReference type="OrthoDB" id="117402at2"/>
<accession>A0A3L8NZ23</accession>
<keyword evidence="3 11" id="KW-0050">Antiport</keyword>
<dbReference type="Pfam" id="PF06965">
    <property type="entry name" value="Na_H_antiport_1"/>
    <property type="match status" value="1"/>
</dbReference>
<dbReference type="NCBIfam" id="TIGR00773">
    <property type="entry name" value="NhaA"/>
    <property type="match status" value="1"/>
</dbReference>
<feature type="transmembrane region" description="Helical" evidence="11">
    <location>
        <begin position="160"/>
        <end position="180"/>
    </location>
</feature>
<dbReference type="InterPro" id="IPR004670">
    <property type="entry name" value="NhaA"/>
</dbReference>
<feature type="transmembrane region" description="Helical" evidence="11">
    <location>
        <begin position="359"/>
        <end position="380"/>
    </location>
</feature>
<evidence type="ECO:0000313" key="12">
    <source>
        <dbReference type="EMBL" id="RLV48456.1"/>
    </source>
</evidence>
<feature type="transmembrane region" description="Helical" evidence="11">
    <location>
        <begin position="331"/>
        <end position="353"/>
    </location>
</feature>
<dbReference type="Gene3D" id="1.20.1530.10">
    <property type="entry name" value="Na+/H+ antiporter like domain"/>
    <property type="match status" value="1"/>
</dbReference>
<keyword evidence="7 11" id="KW-0915">Sodium</keyword>
<evidence type="ECO:0000256" key="4">
    <source>
        <dbReference type="ARBA" id="ARBA00022475"/>
    </source>
</evidence>
<evidence type="ECO:0000256" key="6">
    <source>
        <dbReference type="ARBA" id="ARBA00022989"/>
    </source>
</evidence>
<feature type="transmembrane region" description="Helical" evidence="11">
    <location>
        <begin position="294"/>
        <end position="319"/>
    </location>
</feature>
<dbReference type="AlphaFoldDB" id="A0A3L8NZ23"/>
<gene>
    <name evidence="11 12" type="primary">nhaA</name>
    <name evidence="12" type="ORF">D9V37_19645</name>
</gene>